<gene>
    <name evidence="1" type="ORF">BDR25DRAFT_269190</name>
</gene>
<evidence type="ECO:0000313" key="1">
    <source>
        <dbReference type="EMBL" id="KAF2466084.1"/>
    </source>
</evidence>
<evidence type="ECO:0000313" key="2">
    <source>
        <dbReference type="Proteomes" id="UP000799755"/>
    </source>
</evidence>
<proteinExistence type="predicted"/>
<comment type="caution">
    <text evidence="1">The sequence shown here is derived from an EMBL/GenBank/DDBJ whole genome shotgun (WGS) entry which is preliminary data.</text>
</comment>
<protein>
    <submittedName>
        <fullName evidence="1">Uncharacterized protein</fullName>
    </submittedName>
</protein>
<keyword evidence="2" id="KW-1185">Reference proteome</keyword>
<dbReference type="Proteomes" id="UP000799755">
    <property type="component" value="Unassembled WGS sequence"/>
</dbReference>
<accession>A0ACB6QGG7</accession>
<organism evidence="1 2">
    <name type="scientific">Lindgomyces ingoldianus</name>
    <dbReference type="NCBI Taxonomy" id="673940"/>
    <lineage>
        <taxon>Eukaryota</taxon>
        <taxon>Fungi</taxon>
        <taxon>Dikarya</taxon>
        <taxon>Ascomycota</taxon>
        <taxon>Pezizomycotina</taxon>
        <taxon>Dothideomycetes</taxon>
        <taxon>Pleosporomycetidae</taxon>
        <taxon>Pleosporales</taxon>
        <taxon>Lindgomycetaceae</taxon>
        <taxon>Lindgomyces</taxon>
    </lineage>
</organism>
<dbReference type="EMBL" id="MU003526">
    <property type="protein sequence ID" value="KAF2466084.1"/>
    <property type="molecule type" value="Genomic_DNA"/>
</dbReference>
<name>A0ACB6QGG7_9PLEO</name>
<reference evidence="1" key="1">
    <citation type="journal article" date="2020" name="Stud. Mycol.">
        <title>101 Dothideomycetes genomes: a test case for predicting lifestyles and emergence of pathogens.</title>
        <authorList>
            <person name="Haridas S."/>
            <person name="Albert R."/>
            <person name="Binder M."/>
            <person name="Bloem J."/>
            <person name="Labutti K."/>
            <person name="Salamov A."/>
            <person name="Andreopoulos B."/>
            <person name="Baker S."/>
            <person name="Barry K."/>
            <person name="Bills G."/>
            <person name="Bluhm B."/>
            <person name="Cannon C."/>
            <person name="Castanera R."/>
            <person name="Culley D."/>
            <person name="Daum C."/>
            <person name="Ezra D."/>
            <person name="Gonzalez J."/>
            <person name="Henrissat B."/>
            <person name="Kuo A."/>
            <person name="Liang C."/>
            <person name="Lipzen A."/>
            <person name="Lutzoni F."/>
            <person name="Magnuson J."/>
            <person name="Mondo S."/>
            <person name="Nolan M."/>
            <person name="Ohm R."/>
            <person name="Pangilinan J."/>
            <person name="Park H.-J."/>
            <person name="Ramirez L."/>
            <person name="Alfaro M."/>
            <person name="Sun H."/>
            <person name="Tritt A."/>
            <person name="Yoshinaga Y."/>
            <person name="Zwiers L.-H."/>
            <person name="Turgeon B."/>
            <person name="Goodwin S."/>
            <person name="Spatafora J."/>
            <person name="Crous P."/>
            <person name="Grigoriev I."/>
        </authorList>
    </citation>
    <scope>NUCLEOTIDE SEQUENCE</scope>
    <source>
        <strain evidence="1">ATCC 200398</strain>
    </source>
</reference>
<sequence>MSGRLISARLAPLARHIISNTPRRPFSFVSHNIPAGGLLRSDAGLRLIKRRPWPVGSYALHNVPAVRNISFARVIPKLVTKFATAGAAAGGAVLAGATYIQYQAGQAGGYALDLFHKAKDGASGIAIEAFGTATGVFDQIGRGWDKKREELDKVEYPEWLQRLMARDASSGSGEGSNRGPNPEPPKQSGAAVAAAGVTTGAAFGYGSQEEDEDKAEGEKIARDEQMMMLTKKMIEIRSLLQTVGQSDSLTLPSIVVIGSQSSGKSSVLEAIVGHEFLPKGSNMVTRRPIELTLVNSPDAHAEYGEFPALGLGKITDFSQIQRTLTDLNLAVPAKECVTDDPIQLRIYSPNVPDLSLIDLPGYIQVTGRDQPLELKQKIAELCEKYIKPPNVILAISAADVDLANSTALRASRKVDPRGERTIGVITKMDLVDPERGASLLSDKKYALRLGYVGVVCRVPSTTSGPKLFNRGSGNITAAIAKNENAYFSSHAEFGPDSRLNVGTKNLRKTLMHVLEQTMAASLKTTSEAISRELAEATYEYKVQYNERPISAESYLAESLDAFKHSFRGFSEQFGRQQVRELLKHELDQQVLNLLAQRYWNRPFEDLSVPLPEVDPLSSLMKADPEGENSIWQIKLDNSSAALTKLGVGRIATSVVADALQAHIDHLISTSRFSAHPFARQAITEASTSILKDLSYDISDELEICIKPYKYRIEVEDHEWAKGRENVMNALREELKVCEAAVKKMEEQMGGRKKVRDVMAFIDRVRSGHVVLEGDGIGGAGGFSAALLQKGREAVFLRDRVDVLKMRLLAVKSKQCMNKKNKYHCPEVFLDAVADKLTTTADLFLDAELLSKFYYIFPRELDARLGRSLSQNEVERFAREDPKIRRHLEVVRRKDLLEHVLKEMQSLRQLEAREKRYSVRRDEGKERRKGGWSLF</sequence>